<sequence>MSPICGLINTPNLNCYTRLNHECTQQDSIYLCKDSSSDSPISKNLMLTILASNARSNLTKVFKCPHTRNDSKFTHNDLII</sequence>
<accession>A0A9J5WBB8</accession>
<name>A0A9J5WBB8_SOLCO</name>
<comment type="caution">
    <text evidence="1">The sequence shown here is derived from an EMBL/GenBank/DDBJ whole genome shotgun (WGS) entry which is preliminary data.</text>
</comment>
<proteinExistence type="predicted"/>
<gene>
    <name evidence="1" type="ORF">H5410_062004</name>
</gene>
<dbReference type="EMBL" id="JACXVP010000012">
    <property type="protein sequence ID" value="KAG5572238.1"/>
    <property type="molecule type" value="Genomic_DNA"/>
</dbReference>
<dbReference type="AlphaFoldDB" id="A0A9J5WBB8"/>
<reference evidence="1 2" key="1">
    <citation type="submission" date="2020-09" db="EMBL/GenBank/DDBJ databases">
        <title>De no assembly of potato wild relative species, Solanum commersonii.</title>
        <authorList>
            <person name="Cho K."/>
        </authorList>
    </citation>
    <scope>NUCLEOTIDE SEQUENCE [LARGE SCALE GENOMIC DNA]</scope>
    <source>
        <strain evidence="1">LZ3.2</strain>
        <tissue evidence="1">Leaf</tissue>
    </source>
</reference>
<dbReference type="Proteomes" id="UP000824120">
    <property type="component" value="Chromosome 12"/>
</dbReference>
<organism evidence="1 2">
    <name type="scientific">Solanum commersonii</name>
    <name type="common">Commerson's wild potato</name>
    <name type="synonym">Commerson's nightshade</name>
    <dbReference type="NCBI Taxonomy" id="4109"/>
    <lineage>
        <taxon>Eukaryota</taxon>
        <taxon>Viridiplantae</taxon>
        <taxon>Streptophyta</taxon>
        <taxon>Embryophyta</taxon>
        <taxon>Tracheophyta</taxon>
        <taxon>Spermatophyta</taxon>
        <taxon>Magnoliopsida</taxon>
        <taxon>eudicotyledons</taxon>
        <taxon>Gunneridae</taxon>
        <taxon>Pentapetalae</taxon>
        <taxon>asterids</taxon>
        <taxon>lamiids</taxon>
        <taxon>Solanales</taxon>
        <taxon>Solanaceae</taxon>
        <taxon>Solanoideae</taxon>
        <taxon>Solaneae</taxon>
        <taxon>Solanum</taxon>
    </lineage>
</organism>
<evidence type="ECO:0000313" key="2">
    <source>
        <dbReference type="Proteomes" id="UP000824120"/>
    </source>
</evidence>
<keyword evidence="2" id="KW-1185">Reference proteome</keyword>
<evidence type="ECO:0000313" key="1">
    <source>
        <dbReference type="EMBL" id="KAG5572238.1"/>
    </source>
</evidence>
<protein>
    <submittedName>
        <fullName evidence="1">Uncharacterized protein</fullName>
    </submittedName>
</protein>